<evidence type="ECO:0000256" key="3">
    <source>
        <dbReference type="ARBA" id="ARBA00022989"/>
    </source>
</evidence>
<dbReference type="AlphaFoldDB" id="A0A1M4TP06"/>
<proteinExistence type="predicted"/>
<feature type="transmembrane region" description="Helical" evidence="5">
    <location>
        <begin position="479"/>
        <end position="499"/>
    </location>
</feature>
<feature type="transmembrane region" description="Helical" evidence="5">
    <location>
        <begin position="305"/>
        <end position="327"/>
    </location>
</feature>
<evidence type="ECO:0000256" key="4">
    <source>
        <dbReference type="ARBA" id="ARBA00023136"/>
    </source>
</evidence>
<dbReference type="EMBL" id="FQUS01000001">
    <property type="protein sequence ID" value="SHE46125.1"/>
    <property type="molecule type" value="Genomic_DNA"/>
</dbReference>
<name>A0A1M4TP06_9BACT</name>
<feature type="transmembrane region" description="Helical" evidence="5">
    <location>
        <begin position="266"/>
        <end position="285"/>
    </location>
</feature>
<evidence type="ECO:0000313" key="6">
    <source>
        <dbReference type="EMBL" id="SHE46125.1"/>
    </source>
</evidence>
<dbReference type="OrthoDB" id="236847at2"/>
<dbReference type="GO" id="GO:0046873">
    <property type="term" value="F:metal ion transmembrane transporter activity"/>
    <property type="evidence" value="ECO:0007669"/>
    <property type="project" value="InterPro"/>
</dbReference>
<keyword evidence="2 5" id="KW-0812">Transmembrane</keyword>
<evidence type="ECO:0000256" key="5">
    <source>
        <dbReference type="SAM" id="Phobius"/>
    </source>
</evidence>
<gene>
    <name evidence="6" type="ORF">SAMN05443144_101345</name>
</gene>
<feature type="transmembrane region" description="Helical" evidence="5">
    <location>
        <begin position="520"/>
        <end position="541"/>
    </location>
</feature>
<reference evidence="6 7" key="1">
    <citation type="submission" date="2016-11" db="EMBL/GenBank/DDBJ databases">
        <authorList>
            <person name="Jaros S."/>
            <person name="Januszkiewicz K."/>
            <person name="Wedrychowicz H."/>
        </authorList>
    </citation>
    <scope>NUCLEOTIDE SEQUENCE [LARGE SCALE GENOMIC DNA]</scope>
    <source>
        <strain evidence="6 7">DSM 21986</strain>
    </source>
</reference>
<feature type="transmembrane region" description="Helical" evidence="5">
    <location>
        <begin position="418"/>
        <end position="444"/>
    </location>
</feature>
<feature type="transmembrane region" description="Helical" evidence="5">
    <location>
        <begin position="547"/>
        <end position="565"/>
    </location>
</feature>
<dbReference type="InterPro" id="IPR001046">
    <property type="entry name" value="NRAMP_fam"/>
</dbReference>
<feature type="transmembrane region" description="Helical" evidence="5">
    <location>
        <begin position="108"/>
        <end position="129"/>
    </location>
</feature>
<feature type="transmembrane region" description="Helical" evidence="5">
    <location>
        <begin position="157"/>
        <end position="178"/>
    </location>
</feature>
<evidence type="ECO:0000256" key="1">
    <source>
        <dbReference type="ARBA" id="ARBA00004141"/>
    </source>
</evidence>
<organism evidence="6 7">
    <name type="scientific">Fodinibius roseus</name>
    <dbReference type="NCBI Taxonomy" id="1194090"/>
    <lineage>
        <taxon>Bacteria</taxon>
        <taxon>Pseudomonadati</taxon>
        <taxon>Balneolota</taxon>
        <taxon>Balneolia</taxon>
        <taxon>Balneolales</taxon>
        <taxon>Balneolaceae</taxon>
        <taxon>Fodinibius</taxon>
    </lineage>
</organism>
<protein>
    <submittedName>
        <fullName evidence="6">Natural resistance-associated macrophage protein</fullName>
    </submittedName>
</protein>
<dbReference type="Pfam" id="PF01566">
    <property type="entry name" value="Nramp"/>
    <property type="match status" value="1"/>
</dbReference>
<keyword evidence="3 5" id="KW-1133">Transmembrane helix</keyword>
<dbReference type="Proteomes" id="UP000184041">
    <property type="component" value="Unassembled WGS sequence"/>
</dbReference>
<sequence>MPEDSRLSKEDNKRFDEEARRLRALQGEKWYVKLKTYFALSGPGWLQSALTLGGGSLASGLYLGVLTGVSMLWLQPLAMLLGIIMLSALGLVTLATDQRPFYAINEHINPVLGWGWALGSILACMVWVMPQFSLANGVVQQNLLPGIFGPGSVFGDFGSMLFISVLALAITLGMTWNYGGGSRGVTIFEMILKGLVAIVVLSFIGVVVRLTIAGNAIDWGEVFAGFIPNPALIFRPAEGFLPLLNELPEISAQYWSELIVSRQQEVMAAALSSAVGINATFLFAYSMLRRKWGTEYKGMMKFDLIAGMLLPFMLATSCVVIAGASQFHTVPQPGFLENDQSVQWEPNEQQVSEYNRLLEGRVLHEAGGTGALSDEQIASQVEQLGDTEQRMAATLVTRDAFDLALSLQPLLGGAFSNIIFGIGVFAMALSTITIHMVICGFVVCEIMKVPYDSWHFRAGIMIPSVGVLGPFFWDQALFWLAIPTSVVTLMLLPIAYVTFFLMLNSKAIMKEHKPTGRRRVIWNTLMILSIVLIGTASIYMLWQYGGIWGLTALLLFLGAAVVVEWKKRTKSSPLRS</sequence>
<dbReference type="STRING" id="1194090.SAMN05443144_101345"/>
<feature type="transmembrane region" description="Helical" evidence="5">
    <location>
        <begin position="77"/>
        <end position="96"/>
    </location>
</feature>
<feature type="transmembrane region" description="Helical" evidence="5">
    <location>
        <begin position="456"/>
        <end position="473"/>
    </location>
</feature>
<comment type="subcellular location">
    <subcellularLocation>
        <location evidence="1">Membrane</location>
        <topology evidence="1">Multi-pass membrane protein</topology>
    </subcellularLocation>
</comment>
<evidence type="ECO:0000313" key="7">
    <source>
        <dbReference type="Proteomes" id="UP000184041"/>
    </source>
</evidence>
<feature type="transmembrane region" description="Helical" evidence="5">
    <location>
        <begin position="190"/>
        <end position="212"/>
    </location>
</feature>
<dbReference type="GO" id="GO:0016020">
    <property type="term" value="C:membrane"/>
    <property type="evidence" value="ECO:0007669"/>
    <property type="project" value="UniProtKB-SubCell"/>
</dbReference>
<keyword evidence="7" id="KW-1185">Reference proteome</keyword>
<keyword evidence="4 5" id="KW-0472">Membrane</keyword>
<feature type="transmembrane region" description="Helical" evidence="5">
    <location>
        <begin position="45"/>
        <end position="65"/>
    </location>
</feature>
<evidence type="ECO:0000256" key="2">
    <source>
        <dbReference type="ARBA" id="ARBA00022692"/>
    </source>
</evidence>
<accession>A0A1M4TP06</accession>
<dbReference type="RefSeq" id="WP_073059071.1">
    <property type="nucleotide sequence ID" value="NZ_FQUS01000001.1"/>
</dbReference>